<dbReference type="GO" id="GO:0012505">
    <property type="term" value="C:endomembrane system"/>
    <property type="evidence" value="ECO:0007669"/>
    <property type="project" value="UniProtKB-SubCell"/>
</dbReference>
<gene>
    <name evidence="8" type="ORF">QJS04_geneDACA003295</name>
</gene>
<keyword evidence="6" id="KW-0175">Coiled coil</keyword>
<keyword evidence="9" id="KW-1185">Reference proteome</keyword>
<evidence type="ECO:0000256" key="6">
    <source>
        <dbReference type="SAM" id="Coils"/>
    </source>
</evidence>
<name>A0AAV9BQI0_ACOGR</name>
<keyword evidence="7" id="KW-1133">Transmembrane helix</keyword>
<dbReference type="GO" id="GO:0032259">
    <property type="term" value="P:methylation"/>
    <property type="evidence" value="ECO:0007669"/>
    <property type="project" value="UniProtKB-KW"/>
</dbReference>
<evidence type="ECO:0000256" key="4">
    <source>
        <dbReference type="ARBA" id="ARBA00022968"/>
    </source>
</evidence>
<dbReference type="EMBL" id="JAUJYN010000002">
    <property type="protein sequence ID" value="KAK1279133.1"/>
    <property type="molecule type" value="Genomic_DNA"/>
</dbReference>
<feature type="transmembrane region" description="Helical" evidence="7">
    <location>
        <begin position="20"/>
        <end position="44"/>
    </location>
</feature>
<dbReference type="InterPro" id="IPR004159">
    <property type="entry name" value="Put_SAM_MeTrfase"/>
</dbReference>
<evidence type="ECO:0000256" key="3">
    <source>
        <dbReference type="ARBA" id="ARBA00022603"/>
    </source>
</evidence>
<keyword evidence="4" id="KW-0735">Signal-anchor</keyword>
<protein>
    <submittedName>
        <fullName evidence="8">Uncharacterized protein</fullName>
    </submittedName>
</protein>
<keyword evidence="3" id="KW-0489">Methyltransferase</keyword>
<feature type="coiled-coil region" evidence="6">
    <location>
        <begin position="77"/>
        <end position="104"/>
    </location>
</feature>
<keyword evidence="7" id="KW-0472">Membrane</keyword>
<evidence type="ECO:0000256" key="1">
    <source>
        <dbReference type="ARBA" id="ARBA00004606"/>
    </source>
</evidence>
<comment type="caution">
    <text evidence="8">The sequence shown here is derived from an EMBL/GenBank/DDBJ whole genome shotgun (WGS) entry which is preliminary data.</text>
</comment>
<reference evidence="8" key="1">
    <citation type="journal article" date="2023" name="Nat. Commun.">
        <title>Diploid and tetraploid genomes of Acorus and the evolution of monocots.</title>
        <authorList>
            <person name="Ma L."/>
            <person name="Liu K.W."/>
            <person name="Li Z."/>
            <person name="Hsiao Y.Y."/>
            <person name="Qi Y."/>
            <person name="Fu T."/>
            <person name="Tang G.D."/>
            <person name="Zhang D."/>
            <person name="Sun W.H."/>
            <person name="Liu D.K."/>
            <person name="Li Y."/>
            <person name="Chen G.Z."/>
            <person name="Liu X.D."/>
            <person name="Liao X.Y."/>
            <person name="Jiang Y.T."/>
            <person name="Yu X."/>
            <person name="Hao Y."/>
            <person name="Huang J."/>
            <person name="Zhao X.W."/>
            <person name="Ke S."/>
            <person name="Chen Y.Y."/>
            <person name="Wu W.L."/>
            <person name="Hsu J.L."/>
            <person name="Lin Y.F."/>
            <person name="Huang M.D."/>
            <person name="Li C.Y."/>
            <person name="Huang L."/>
            <person name="Wang Z.W."/>
            <person name="Zhao X."/>
            <person name="Zhong W.Y."/>
            <person name="Peng D.H."/>
            <person name="Ahmad S."/>
            <person name="Lan S."/>
            <person name="Zhang J.S."/>
            <person name="Tsai W.C."/>
            <person name="Van de Peer Y."/>
            <person name="Liu Z.J."/>
        </authorList>
    </citation>
    <scope>NUCLEOTIDE SEQUENCE</scope>
    <source>
        <strain evidence="8">SCP</strain>
    </source>
</reference>
<dbReference type="SUPFAM" id="SSF53335">
    <property type="entry name" value="S-adenosyl-L-methionine-dependent methyltransferases"/>
    <property type="match status" value="1"/>
</dbReference>
<evidence type="ECO:0000313" key="8">
    <source>
        <dbReference type="EMBL" id="KAK1279133.1"/>
    </source>
</evidence>
<sequence length="473" mass="55036">MERSCCLRLRFSRGLGLIQIFFGAFVIIISLTSLLQLYNAGFFFNEEERCFQFQSFGNGGGVSNYYDFDVKPFSDRVTEVLSQLASLQEKLESVVQQIEKEKSVSPERNISKSEYQKFLEEEVIQPLYGAHISLRLIRIPRKEDTNDGILKEDPLINFFMVEEMRKYISLKENRLGKVNIYGASKSYNSIGHACVLMKKELEEYMNYDIGSYCKDDWIAAQRLMISGCDPLPRRRCLARASRLYMKPLPINESLWRLPDYRNVRWSNYQCGNFSCLSSKNPKRGFSKCSGCFEMEKEKLKWVTNSSLRADFLIDDVLSIKSGEIRIGLDYSVTTGSFAARMRERNVIIISTALNLGAPFSETIALRGLIPLYLTLNQRLPFFDNTMDMIHTTVFLDGWIDLQMMDFILFDFDRVLRPGGLLWIDKFFCSRNDLDDYMYMFLQFRYRKHKWVVSPKSKNEVYLSAVLEKPARSL</sequence>
<dbReference type="InterPro" id="IPR053223">
    <property type="entry name" value="Prob_Methyltransferase"/>
</dbReference>
<dbReference type="GO" id="GO:0008168">
    <property type="term" value="F:methyltransferase activity"/>
    <property type="evidence" value="ECO:0007669"/>
    <property type="project" value="UniProtKB-KW"/>
</dbReference>
<keyword evidence="3" id="KW-0808">Transferase</keyword>
<dbReference type="Pfam" id="PF03141">
    <property type="entry name" value="Methyltransf_29"/>
    <property type="match status" value="1"/>
</dbReference>
<evidence type="ECO:0000256" key="2">
    <source>
        <dbReference type="ARBA" id="ARBA00008361"/>
    </source>
</evidence>
<dbReference type="PANTHER" id="PTHR44067:SF9">
    <property type="entry name" value="F22F7.17 PROTEIN"/>
    <property type="match status" value="1"/>
</dbReference>
<comment type="subcellular location">
    <subcellularLocation>
        <location evidence="5">Endomembrane system</location>
        <topology evidence="5">Single-pass membrane protein</topology>
    </subcellularLocation>
    <subcellularLocation>
        <location evidence="1">Membrane</location>
        <topology evidence="1">Single-pass type II membrane protein</topology>
    </subcellularLocation>
</comment>
<dbReference type="InterPro" id="IPR029063">
    <property type="entry name" value="SAM-dependent_MTases_sf"/>
</dbReference>
<evidence type="ECO:0000256" key="7">
    <source>
        <dbReference type="SAM" id="Phobius"/>
    </source>
</evidence>
<dbReference type="PANTHER" id="PTHR44067">
    <property type="entry name" value="S-ADENOSYL-L-METHIONINE-DEPENDENT METHYLTRANSFERASE SUPERFAMILY PROTEIN-RELATED"/>
    <property type="match status" value="1"/>
</dbReference>
<evidence type="ECO:0000256" key="5">
    <source>
        <dbReference type="ARBA" id="ARBA00037847"/>
    </source>
</evidence>
<organism evidence="8 9">
    <name type="scientific">Acorus gramineus</name>
    <name type="common">Dwarf sweet flag</name>
    <dbReference type="NCBI Taxonomy" id="55184"/>
    <lineage>
        <taxon>Eukaryota</taxon>
        <taxon>Viridiplantae</taxon>
        <taxon>Streptophyta</taxon>
        <taxon>Embryophyta</taxon>
        <taxon>Tracheophyta</taxon>
        <taxon>Spermatophyta</taxon>
        <taxon>Magnoliopsida</taxon>
        <taxon>Liliopsida</taxon>
        <taxon>Acoraceae</taxon>
        <taxon>Acorus</taxon>
    </lineage>
</organism>
<evidence type="ECO:0000313" key="9">
    <source>
        <dbReference type="Proteomes" id="UP001179952"/>
    </source>
</evidence>
<dbReference type="Proteomes" id="UP001179952">
    <property type="component" value="Unassembled WGS sequence"/>
</dbReference>
<comment type="similarity">
    <text evidence="2">Belongs to the methyltransferase superfamily.</text>
</comment>
<proteinExistence type="inferred from homology"/>
<reference evidence="8" key="2">
    <citation type="submission" date="2023-06" db="EMBL/GenBank/DDBJ databases">
        <authorList>
            <person name="Ma L."/>
            <person name="Liu K.-W."/>
            <person name="Li Z."/>
            <person name="Hsiao Y.-Y."/>
            <person name="Qi Y."/>
            <person name="Fu T."/>
            <person name="Tang G."/>
            <person name="Zhang D."/>
            <person name="Sun W.-H."/>
            <person name="Liu D.-K."/>
            <person name="Li Y."/>
            <person name="Chen G.-Z."/>
            <person name="Liu X.-D."/>
            <person name="Liao X.-Y."/>
            <person name="Jiang Y.-T."/>
            <person name="Yu X."/>
            <person name="Hao Y."/>
            <person name="Huang J."/>
            <person name="Zhao X.-W."/>
            <person name="Ke S."/>
            <person name="Chen Y.-Y."/>
            <person name="Wu W.-L."/>
            <person name="Hsu J.-L."/>
            <person name="Lin Y.-F."/>
            <person name="Huang M.-D."/>
            <person name="Li C.-Y."/>
            <person name="Huang L."/>
            <person name="Wang Z.-W."/>
            <person name="Zhao X."/>
            <person name="Zhong W.-Y."/>
            <person name="Peng D.-H."/>
            <person name="Ahmad S."/>
            <person name="Lan S."/>
            <person name="Zhang J.-S."/>
            <person name="Tsai W.-C."/>
            <person name="Van De Peer Y."/>
            <person name="Liu Z.-J."/>
        </authorList>
    </citation>
    <scope>NUCLEOTIDE SEQUENCE</scope>
    <source>
        <strain evidence="8">SCP</strain>
        <tissue evidence="8">Leaves</tissue>
    </source>
</reference>
<accession>A0AAV9BQI0</accession>
<dbReference type="GO" id="GO:0016020">
    <property type="term" value="C:membrane"/>
    <property type="evidence" value="ECO:0007669"/>
    <property type="project" value="UniProtKB-SubCell"/>
</dbReference>
<dbReference type="AlphaFoldDB" id="A0AAV9BQI0"/>
<keyword evidence="7" id="KW-0812">Transmembrane</keyword>